<comment type="caution">
    <text evidence="6">The sequence shown here is derived from an EMBL/GenBank/DDBJ whole genome shotgun (WGS) entry which is preliminary data.</text>
</comment>
<feature type="region of interest" description="Disordered" evidence="4">
    <location>
        <begin position="32"/>
        <end position="70"/>
    </location>
</feature>
<keyword evidence="1" id="KW-0677">Repeat</keyword>
<dbReference type="PROSITE" id="PS50102">
    <property type="entry name" value="RRM"/>
    <property type="match status" value="1"/>
</dbReference>
<dbReference type="GO" id="GO:0003723">
    <property type="term" value="F:RNA binding"/>
    <property type="evidence" value="ECO:0007669"/>
    <property type="project" value="UniProtKB-UniRule"/>
</dbReference>
<evidence type="ECO:0000256" key="2">
    <source>
        <dbReference type="ARBA" id="ARBA00022884"/>
    </source>
</evidence>
<evidence type="ECO:0000256" key="1">
    <source>
        <dbReference type="ARBA" id="ARBA00022737"/>
    </source>
</evidence>
<dbReference type="InterPro" id="IPR012677">
    <property type="entry name" value="Nucleotide-bd_a/b_plait_sf"/>
</dbReference>
<protein>
    <recommendedName>
        <fullName evidence="5">RRM domain-containing protein</fullName>
    </recommendedName>
</protein>
<dbReference type="Pfam" id="PF00076">
    <property type="entry name" value="RRM_1"/>
    <property type="match status" value="1"/>
</dbReference>
<accession>A0A8H5HRE7</accession>
<dbReference type="Gene3D" id="3.30.70.330">
    <property type="match status" value="1"/>
</dbReference>
<keyword evidence="2 3" id="KW-0694">RNA-binding</keyword>
<name>A0A8H5HRE7_9AGAR</name>
<evidence type="ECO:0000259" key="5">
    <source>
        <dbReference type="PROSITE" id="PS50102"/>
    </source>
</evidence>
<feature type="compositionally biased region" description="Basic and acidic residues" evidence="4">
    <location>
        <begin position="45"/>
        <end position="55"/>
    </location>
</feature>
<proteinExistence type="predicted"/>
<dbReference type="SMART" id="SM00360">
    <property type="entry name" value="RRM"/>
    <property type="match status" value="1"/>
</dbReference>
<keyword evidence="7" id="KW-1185">Reference proteome</keyword>
<feature type="domain" description="RRM" evidence="5">
    <location>
        <begin position="101"/>
        <end position="190"/>
    </location>
</feature>
<evidence type="ECO:0000256" key="3">
    <source>
        <dbReference type="PROSITE-ProRule" id="PRU00176"/>
    </source>
</evidence>
<dbReference type="Proteomes" id="UP000565441">
    <property type="component" value="Unassembled WGS sequence"/>
</dbReference>
<evidence type="ECO:0000313" key="6">
    <source>
        <dbReference type="EMBL" id="KAF5387840.1"/>
    </source>
</evidence>
<dbReference type="PANTHER" id="PTHR23236:SF119">
    <property type="entry name" value="NUCLEAR RNA-BINDING PROTEIN SART-3"/>
    <property type="match status" value="1"/>
</dbReference>
<reference evidence="6 7" key="1">
    <citation type="journal article" date="2020" name="ISME J.">
        <title>Uncovering the hidden diversity of litter-decomposition mechanisms in mushroom-forming fungi.</title>
        <authorList>
            <person name="Floudas D."/>
            <person name="Bentzer J."/>
            <person name="Ahren D."/>
            <person name="Johansson T."/>
            <person name="Persson P."/>
            <person name="Tunlid A."/>
        </authorList>
    </citation>
    <scope>NUCLEOTIDE SEQUENCE [LARGE SCALE GENOMIC DNA]</scope>
    <source>
        <strain evidence="6 7">CBS 661.87</strain>
    </source>
</reference>
<dbReference type="InterPro" id="IPR035979">
    <property type="entry name" value="RBD_domain_sf"/>
</dbReference>
<organism evidence="6 7">
    <name type="scientific">Tricholomella constricta</name>
    <dbReference type="NCBI Taxonomy" id="117010"/>
    <lineage>
        <taxon>Eukaryota</taxon>
        <taxon>Fungi</taxon>
        <taxon>Dikarya</taxon>
        <taxon>Basidiomycota</taxon>
        <taxon>Agaricomycotina</taxon>
        <taxon>Agaricomycetes</taxon>
        <taxon>Agaricomycetidae</taxon>
        <taxon>Agaricales</taxon>
        <taxon>Tricholomatineae</taxon>
        <taxon>Lyophyllaceae</taxon>
        <taxon>Tricholomella</taxon>
    </lineage>
</organism>
<dbReference type="PANTHER" id="PTHR23236">
    <property type="entry name" value="EUKARYOTIC TRANSLATION INITIATION FACTOR 4B/4H"/>
    <property type="match status" value="1"/>
</dbReference>
<evidence type="ECO:0000256" key="4">
    <source>
        <dbReference type="SAM" id="MobiDB-lite"/>
    </source>
</evidence>
<dbReference type="CDD" id="cd00590">
    <property type="entry name" value="RRM_SF"/>
    <property type="match status" value="1"/>
</dbReference>
<gene>
    <name evidence="6" type="ORF">D9615_000358</name>
</gene>
<dbReference type="EMBL" id="JAACJP010000001">
    <property type="protein sequence ID" value="KAF5387840.1"/>
    <property type="molecule type" value="Genomic_DNA"/>
</dbReference>
<dbReference type="InterPro" id="IPR000504">
    <property type="entry name" value="RRM_dom"/>
</dbReference>
<sequence length="254" mass="28843">MRLYKVTCFAHLIPIPLKVSLIIMRANWNQPHDTVKRPASTAPPEGRRNTNDRAKTSASKRAGISQYKRGDKYRRIQDAKKRVELRTNADKSQNPIRRNYPFVYVGNLKSTITEERLEELFAPCGKIHHTSIRCSRGQAVTVGVSVDQLTSRDRQYASIEFMTLEGAKLALHLHGKLIDGLEIVVATSPADLPEVQDIVHSRIGQAREKKGLLNQFQRKLKSKPIPTEPTEEFNRPVKADRHRLFGISFAKCII</sequence>
<evidence type="ECO:0000313" key="7">
    <source>
        <dbReference type="Proteomes" id="UP000565441"/>
    </source>
</evidence>
<dbReference type="SUPFAM" id="SSF54928">
    <property type="entry name" value="RNA-binding domain, RBD"/>
    <property type="match status" value="1"/>
</dbReference>
<dbReference type="OrthoDB" id="4726at2759"/>
<dbReference type="AlphaFoldDB" id="A0A8H5HRE7"/>